<feature type="domain" description="HTH myb-type" evidence="13">
    <location>
        <begin position="311"/>
        <end position="368"/>
    </location>
</feature>
<dbReference type="Pfam" id="PF00249">
    <property type="entry name" value="Myb_DNA-binding"/>
    <property type="match status" value="1"/>
</dbReference>
<dbReference type="Gene3D" id="1.25.40.210">
    <property type="entry name" value="Telomere repeat-binding factor, dimerisation domain"/>
    <property type="match status" value="1"/>
</dbReference>
<dbReference type="GO" id="GO:0098505">
    <property type="term" value="F:G-rich strand telomeric DNA binding"/>
    <property type="evidence" value="ECO:0007669"/>
    <property type="project" value="TreeGrafter"/>
</dbReference>
<evidence type="ECO:0000256" key="9">
    <source>
        <dbReference type="ARBA" id="ARBA00023306"/>
    </source>
</evidence>
<dbReference type="SMART" id="SM00717">
    <property type="entry name" value="SANT"/>
    <property type="match status" value="1"/>
</dbReference>
<keyword evidence="9 10" id="KW-0131">Cell cycle</keyword>
<dbReference type="GO" id="GO:0008156">
    <property type="term" value="P:negative regulation of DNA replication"/>
    <property type="evidence" value="ECO:0007669"/>
    <property type="project" value="TreeGrafter"/>
</dbReference>
<name>A0A3Q3FIB9_9LABR</name>
<dbReference type="GeneTree" id="ENSGT00940000155268"/>
<dbReference type="InParanoid" id="A0A3Q3FIB9"/>
<comment type="subcellular location">
    <subcellularLocation>
        <location evidence="1">Chromosome</location>
        <location evidence="1">Telomere</location>
    </subcellularLocation>
    <subcellularLocation>
        <location evidence="10">Nucleus</location>
    </subcellularLocation>
</comment>
<evidence type="ECO:0000259" key="12">
    <source>
        <dbReference type="PROSITE" id="PS50090"/>
    </source>
</evidence>
<dbReference type="SUPFAM" id="SSF46689">
    <property type="entry name" value="Homeodomain-like"/>
    <property type="match status" value="1"/>
</dbReference>
<dbReference type="SUPFAM" id="SSF63600">
    <property type="entry name" value="Telomeric repeat binding factor (TRF) dimerisation domain"/>
    <property type="match status" value="1"/>
</dbReference>
<evidence type="ECO:0000313" key="15">
    <source>
        <dbReference type="Proteomes" id="UP000261660"/>
    </source>
</evidence>
<keyword evidence="3" id="KW-1017">Isopeptide bond</keyword>
<dbReference type="PROSITE" id="PS50090">
    <property type="entry name" value="MYB_LIKE"/>
    <property type="match status" value="1"/>
</dbReference>
<keyword evidence="5" id="KW-0832">Ubl conjugation</keyword>
<dbReference type="InterPro" id="IPR001005">
    <property type="entry name" value="SANT/Myb"/>
</dbReference>
<dbReference type="GO" id="GO:0042803">
    <property type="term" value="F:protein homodimerization activity"/>
    <property type="evidence" value="ECO:0007669"/>
    <property type="project" value="UniProtKB-UniRule"/>
</dbReference>
<dbReference type="InterPro" id="IPR013867">
    <property type="entry name" value="Telomere_rpt-bd_fac_dimer_dom"/>
</dbReference>
<evidence type="ECO:0000256" key="11">
    <source>
        <dbReference type="SAM" id="MobiDB-lite"/>
    </source>
</evidence>
<dbReference type="GO" id="GO:1905839">
    <property type="term" value="P:negative regulation of telomeric D-loop disassembly"/>
    <property type="evidence" value="ECO:0007669"/>
    <property type="project" value="TreeGrafter"/>
</dbReference>
<feature type="domain" description="Myb-like" evidence="12">
    <location>
        <begin position="311"/>
        <end position="364"/>
    </location>
</feature>
<evidence type="ECO:0000256" key="4">
    <source>
        <dbReference type="ARBA" id="ARBA00022553"/>
    </source>
</evidence>
<feature type="region of interest" description="Disordered" evidence="11">
    <location>
        <begin position="223"/>
        <end position="261"/>
    </location>
</feature>
<keyword evidence="2" id="KW-0158">Chromosome</keyword>
<dbReference type="AlphaFoldDB" id="A0A3Q3FIB9"/>
<keyword evidence="7 10" id="KW-0238">DNA-binding</keyword>
<dbReference type="GO" id="GO:0071532">
    <property type="term" value="F:ankyrin repeat binding"/>
    <property type="evidence" value="ECO:0007669"/>
    <property type="project" value="TreeGrafter"/>
</dbReference>
<reference evidence="14" key="1">
    <citation type="submission" date="2025-08" db="UniProtKB">
        <authorList>
            <consortium name="Ensembl"/>
        </authorList>
    </citation>
    <scope>IDENTIFICATION</scope>
</reference>
<dbReference type="Ensembl" id="ENSLBET00000020292.1">
    <property type="protein sequence ID" value="ENSLBEP00000019249.1"/>
    <property type="gene ID" value="ENSLBEG00000014804.1"/>
</dbReference>
<keyword evidence="15" id="KW-1185">Reference proteome</keyword>
<accession>A0A3Q3FIB9</accession>
<evidence type="ECO:0000256" key="1">
    <source>
        <dbReference type="ARBA" id="ARBA00004574"/>
    </source>
</evidence>
<keyword evidence="6 10" id="KW-0779">Telomere</keyword>
<evidence type="ECO:0000256" key="10">
    <source>
        <dbReference type="PIRNR" id="PIRNR038016"/>
    </source>
</evidence>
<evidence type="ECO:0000256" key="3">
    <source>
        <dbReference type="ARBA" id="ARBA00022499"/>
    </source>
</evidence>
<dbReference type="PROSITE" id="PS51294">
    <property type="entry name" value="HTH_MYB"/>
    <property type="match status" value="1"/>
</dbReference>
<reference evidence="14" key="2">
    <citation type="submission" date="2025-09" db="UniProtKB">
        <authorList>
            <consortium name="Ensembl"/>
        </authorList>
    </citation>
    <scope>IDENTIFICATION</scope>
</reference>
<dbReference type="GO" id="GO:0003691">
    <property type="term" value="F:double-stranded telomeric DNA binding"/>
    <property type="evidence" value="ECO:0007669"/>
    <property type="project" value="UniProtKB-UniRule"/>
</dbReference>
<comment type="function">
    <text evidence="10">Binds the telomeric double-stranded 5'-TTAGGG-3' repeat.</text>
</comment>
<dbReference type="InterPro" id="IPR052450">
    <property type="entry name" value="TRBD-Containing_Protein"/>
</dbReference>
<keyword evidence="8 10" id="KW-0539">Nucleus</keyword>
<evidence type="ECO:0000256" key="5">
    <source>
        <dbReference type="ARBA" id="ARBA00022843"/>
    </source>
</evidence>
<evidence type="ECO:0000256" key="6">
    <source>
        <dbReference type="ARBA" id="ARBA00022895"/>
    </source>
</evidence>
<dbReference type="GO" id="GO:0005654">
    <property type="term" value="C:nucleoplasm"/>
    <property type="evidence" value="ECO:0007669"/>
    <property type="project" value="UniProtKB-ARBA"/>
</dbReference>
<dbReference type="Proteomes" id="UP000261660">
    <property type="component" value="Unplaced"/>
</dbReference>
<dbReference type="GO" id="GO:0000783">
    <property type="term" value="C:nuclear telomere cap complex"/>
    <property type="evidence" value="ECO:0007669"/>
    <property type="project" value="TreeGrafter"/>
</dbReference>
<dbReference type="PIRSF" id="PIRSF038016">
    <property type="entry name" value="Telomere_bd-1_Pin2"/>
    <property type="match status" value="1"/>
</dbReference>
<dbReference type="CDD" id="cd11660">
    <property type="entry name" value="SANT_TRF"/>
    <property type="match status" value="1"/>
</dbReference>
<dbReference type="PANTHER" id="PTHR46734">
    <property type="entry name" value="TELOMERIC REPEAT-BINDING FACTOR 1 TERF1"/>
    <property type="match status" value="1"/>
</dbReference>
<sequence length="370" mass="42854">MELEDNNKSATCASNKEQRVSFPQVTVVVTRWTLDFLFVSLCRYFKEDKLDEFNDTLSNYEAISQSPPLKEATDDEKIRICAFLARVMHGKQLDVMFEEDKRVIPLMSAAKIWSDLEDTVADKSLFKNVTVLLLVQSVAVCLEKGQRSSAYSALKWFEENHAFPKSLRVQLSAVVTERETYHPLLVTFSFSRLRETIQSYLDEYLEKNPSDYLLKEATKVAQSQQNAEDLEDEETLESTRTEMSNDSTDDTKKKKNTGRVRTKRKLLSTKITDVWKPDSCKKAVVSIRRISDHELLKMSSEKSFNTSKMEKTRKARRKWTKNLDQKLKDGVKRHGKGNWSRILLDHDFGGRTGTMLKDRWRILLKAREVS</sequence>
<organism evidence="14 15">
    <name type="scientific">Labrus bergylta</name>
    <name type="common">ballan wrasse</name>
    <dbReference type="NCBI Taxonomy" id="56723"/>
    <lineage>
        <taxon>Eukaryota</taxon>
        <taxon>Metazoa</taxon>
        <taxon>Chordata</taxon>
        <taxon>Craniata</taxon>
        <taxon>Vertebrata</taxon>
        <taxon>Euteleostomi</taxon>
        <taxon>Actinopterygii</taxon>
        <taxon>Neopterygii</taxon>
        <taxon>Teleostei</taxon>
        <taxon>Neoteleostei</taxon>
        <taxon>Acanthomorphata</taxon>
        <taxon>Eupercaria</taxon>
        <taxon>Labriformes</taxon>
        <taxon>Labridae</taxon>
        <taxon>Labrus</taxon>
    </lineage>
</organism>
<comment type="subunit">
    <text evidence="10">Homodimer.</text>
</comment>
<dbReference type="STRING" id="56723.ENSLBEP00000019249"/>
<proteinExistence type="predicted"/>
<dbReference type="GO" id="GO:0003720">
    <property type="term" value="F:telomerase activity"/>
    <property type="evidence" value="ECO:0007669"/>
    <property type="project" value="TreeGrafter"/>
</dbReference>
<dbReference type="InterPro" id="IPR009057">
    <property type="entry name" value="Homeodomain-like_sf"/>
</dbReference>
<dbReference type="InterPro" id="IPR036507">
    <property type="entry name" value="Telomere_rpt-bd_fac_dimer_sf"/>
</dbReference>
<evidence type="ECO:0000256" key="7">
    <source>
        <dbReference type="ARBA" id="ARBA00023125"/>
    </source>
</evidence>
<dbReference type="InterPro" id="IPR017357">
    <property type="entry name" value="TERF1/2"/>
</dbReference>
<dbReference type="PANTHER" id="PTHR46734:SF1">
    <property type="entry name" value="TELOMERIC REPEAT-BINDING FACTOR 1"/>
    <property type="match status" value="1"/>
</dbReference>
<dbReference type="Pfam" id="PF08558">
    <property type="entry name" value="TRF"/>
    <property type="match status" value="1"/>
</dbReference>
<evidence type="ECO:0000256" key="8">
    <source>
        <dbReference type="ARBA" id="ARBA00023242"/>
    </source>
</evidence>
<dbReference type="GO" id="GO:0007004">
    <property type="term" value="P:telomere maintenance via telomerase"/>
    <property type="evidence" value="ECO:0007669"/>
    <property type="project" value="TreeGrafter"/>
</dbReference>
<evidence type="ECO:0000256" key="2">
    <source>
        <dbReference type="ARBA" id="ARBA00022454"/>
    </source>
</evidence>
<dbReference type="GO" id="GO:0008017">
    <property type="term" value="F:microtubule binding"/>
    <property type="evidence" value="ECO:0007669"/>
    <property type="project" value="TreeGrafter"/>
</dbReference>
<dbReference type="FunFam" id="1.25.40.210:FF:000001">
    <property type="entry name" value="Telomeric repeat-binding factor"/>
    <property type="match status" value="1"/>
</dbReference>
<dbReference type="GO" id="GO:0008301">
    <property type="term" value="F:DNA binding, bending"/>
    <property type="evidence" value="ECO:0007669"/>
    <property type="project" value="TreeGrafter"/>
</dbReference>
<dbReference type="Gene3D" id="1.10.10.60">
    <property type="entry name" value="Homeodomain-like"/>
    <property type="match status" value="1"/>
</dbReference>
<dbReference type="InterPro" id="IPR017930">
    <property type="entry name" value="Myb_dom"/>
</dbReference>
<evidence type="ECO:0000313" key="14">
    <source>
        <dbReference type="Ensembl" id="ENSLBEP00000019249.1"/>
    </source>
</evidence>
<protein>
    <recommendedName>
        <fullName evidence="10">Telomeric repeat-binding factor</fullName>
    </recommendedName>
</protein>
<evidence type="ECO:0000259" key="13">
    <source>
        <dbReference type="PROSITE" id="PS51294"/>
    </source>
</evidence>
<keyword evidence="4" id="KW-0597">Phosphoprotein</keyword>
<dbReference type="OrthoDB" id="608866at2759"/>